<name>A0A2G1VWN2_9FLAO</name>
<reference evidence="1 2" key="1">
    <citation type="submission" date="2017-08" db="EMBL/GenBank/DDBJ databases">
        <title>The whole genome shortgun sequences of strain Leeuwenhoekiella nanhaiensis G18 from the South China Sea.</title>
        <authorList>
            <person name="Liu Q."/>
        </authorList>
    </citation>
    <scope>NUCLEOTIDE SEQUENCE [LARGE SCALE GENOMIC DNA]</scope>
    <source>
        <strain evidence="1 2">G18</strain>
    </source>
</reference>
<evidence type="ECO:0008006" key="3">
    <source>
        <dbReference type="Google" id="ProtNLM"/>
    </source>
</evidence>
<comment type="caution">
    <text evidence="1">The sequence shown here is derived from an EMBL/GenBank/DDBJ whole genome shotgun (WGS) entry which is preliminary data.</text>
</comment>
<dbReference type="RefSeq" id="WP_099644368.1">
    <property type="nucleotide sequence ID" value="NZ_KZ319287.1"/>
</dbReference>
<keyword evidence="2" id="KW-1185">Reference proteome</keyword>
<proteinExistence type="predicted"/>
<dbReference type="InterPro" id="IPR013406">
    <property type="entry name" value="CHP02574_addiction_mod"/>
</dbReference>
<dbReference type="AlphaFoldDB" id="A0A2G1VWN2"/>
<dbReference type="OrthoDB" id="770454at2"/>
<dbReference type="Proteomes" id="UP000229433">
    <property type="component" value="Unassembled WGS sequence"/>
</dbReference>
<dbReference type="EMBL" id="NQXA01000001">
    <property type="protein sequence ID" value="PHQ30829.1"/>
    <property type="molecule type" value="Genomic_DNA"/>
</dbReference>
<dbReference type="Pfam" id="PF09720">
    <property type="entry name" value="Unstab_antitox"/>
    <property type="match status" value="1"/>
</dbReference>
<gene>
    <name evidence="1" type="ORF">CJ305_00955</name>
</gene>
<protein>
    <recommendedName>
        <fullName evidence="3">Addiction module protein</fullName>
    </recommendedName>
</protein>
<evidence type="ECO:0000313" key="2">
    <source>
        <dbReference type="Proteomes" id="UP000229433"/>
    </source>
</evidence>
<accession>A0A2G1VWN2</accession>
<sequence length="72" mass="8848">MDLDVRKYKFIKELLRVESDDVMDKLERILGQERDYAEELSPENKAELDRRLKAYENNPQDFLNWEEVKKDW</sequence>
<organism evidence="1 2">
    <name type="scientific">Leeuwenhoekiella nanhaiensis</name>
    <dbReference type="NCBI Taxonomy" id="1655491"/>
    <lineage>
        <taxon>Bacteria</taxon>
        <taxon>Pseudomonadati</taxon>
        <taxon>Bacteroidota</taxon>
        <taxon>Flavobacteriia</taxon>
        <taxon>Flavobacteriales</taxon>
        <taxon>Flavobacteriaceae</taxon>
        <taxon>Leeuwenhoekiella</taxon>
    </lineage>
</organism>
<evidence type="ECO:0000313" key="1">
    <source>
        <dbReference type="EMBL" id="PHQ30829.1"/>
    </source>
</evidence>